<dbReference type="EMBL" id="NRRL01000038">
    <property type="protein sequence ID" value="MBK1669110.1"/>
    <property type="molecule type" value="Genomic_DNA"/>
</dbReference>
<evidence type="ECO:0000313" key="2">
    <source>
        <dbReference type="Proteomes" id="UP001296873"/>
    </source>
</evidence>
<proteinExistence type="predicted"/>
<organism evidence="1 2">
    <name type="scientific">Rhodovibrio sodomensis</name>
    <dbReference type="NCBI Taxonomy" id="1088"/>
    <lineage>
        <taxon>Bacteria</taxon>
        <taxon>Pseudomonadati</taxon>
        <taxon>Pseudomonadota</taxon>
        <taxon>Alphaproteobacteria</taxon>
        <taxon>Rhodospirillales</taxon>
        <taxon>Rhodovibrionaceae</taxon>
        <taxon>Rhodovibrio</taxon>
    </lineage>
</organism>
<name>A0ABS1DIA0_9PROT</name>
<keyword evidence="2" id="KW-1185">Reference proteome</keyword>
<sequence>MTRPLGPAHADLRALSRQASRDPALRRALLDDLARAPHAARRNALILSLEGRLLKADLPGYIRVFGRLTAGLFGIAAARSLLALYLRSVPGAVEVAWTRLIRLPEDQDWPARRYLRLLLICRMAGWNRI</sequence>
<accession>A0ABS1DIA0</accession>
<gene>
    <name evidence="1" type="ORF">CKO28_13810</name>
</gene>
<comment type="caution">
    <text evidence="1">The sequence shown here is derived from an EMBL/GenBank/DDBJ whole genome shotgun (WGS) entry which is preliminary data.</text>
</comment>
<evidence type="ECO:0000313" key="1">
    <source>
        <dbReference type="EMBL" id="MBK1669110.1"/>
    </source>
</evidence>
<protein>
    <submittedName>
        <fullName evidence="1">Uncharacterized protein</fullName>
    </submittedName>
</protein>
<reference evidence="1 2" key="1">
    <citation type="journal article" date="2020" name="Microorganisms">
        <title>Osmotic Adaptation and Compatible Solute Biosynthesis of Phototrophic Bacteria as Revealed from Genome Analyses.</title>
        <authorList>
            <person name="Imhoff J.F."/>
            <person name="Rahn T."/>
            <person name="Kunzel S."/>
            <person name="Keller A."/>
            <person name="Neulinger S.C."/>
        </authorList>
    </citation>
    <scope>NUCLEOTIDE SEQUENCE [LARGE SCALE GENOMIC DNA]</scope>
    <source>
        <strain evidence="1 2">DSM 9895</strain>
    </source>
</reference>
<dbReference type="Proteomes" id="UP001296873">
    <property type="component" value="Unassembled WGS sequence"/>
</dbReference>
<dbReference type="RefSeq" id="WP_200341437.1">
    <property type="nucleotide sequence ID" value="NZ_NRRL01000038.1"/>
</dbReference>